<organism evidence="4 5">
    <name type="scientific">Enterococcus casseliflavus</name>
    <name type="common">Enterococcus flavescens</name>
    <dbReference type="NCBI Taxonomy" id="37734"/>
    <lineage>
        <taxon>Bacteria</taxon>
        <taxon>Bacillati</taxon>
        <taxon>Bacillota</taxon>
        <taxon>Bacilli</taxon>
        <taxon>Lactobacillales</taxon>
        <taxon>Enterococcaceae</taxon>
        <taxon>Enterococcus</taxon>
    </lineage>
</organism>
<evidence type="ECO:0000256" key="2">
    <source>
        <dbReference type="ARBA" id="ARBA00023125"/>
    </source>
</evidence>
<dbReference type="InterPro" id="IPR028082">
    <property type="entry name" value="Peripla_BP_I"/>
</dbReference>
<evidence type="ECO:0000256" key="1">
    <source>
        <dbReference type="ARBA" id="ARBA00023015"/>
    </source>
</evidence>
<keyword evidence="1" id="KW-0805">Transcription regulation</keyword>
<dbReference type="InterPro" id="IPR046335">
    <property type="entry name" value="LacI/GalR-like_sensor"/>
</dbReference>
<dbReference type="GeneID" id="15140994"/>
<dbReference type="PANTHER" id="PTHR30146">
    <property type="entry name" value="LACI-RELATED TRANSCRIPTIONAL REPRESSOR"/>
    <property type="match status" value="1"/>
</dbReference>
<dbReference type="GO" id="GO:0003700">
    <property type="term" value="F:DNA-binding transcription factor activity"/>
    <property type="evidence" value="ECO:0007669"/>
    <property type="project" value="InterPro"/>
</dbReference>
<dbReference type="RefSeq" id="WP_016609602.1">
    <property type="nucleotide sequence ID" value="NZ_CABHBK010000005.1"/>
</dbReference>
<accession>A0A415EQP6</accession>
<reference evidence="4 5" key="1">
    <citation type="submission" date="2018-08" db="EMBL/GenBank/DDBJ databases">
        <title>A genome reference for cultivated species of the human gut microbiota.</title>
        <authorList>
            <person name="Zou Y."/>
            <person name="Xue W."/>
            <person name="Luo G."/>
        </authorList>
    </citation>
    <scope>NUCLEOTIDE SEQUENCE [LARGE SCALE GENOMIC DNA]</scope>
    <source>
        <strain evidence="4 5">AF48-16</strain>
    </source>
</reference>
<dbReference type="PRINTS" id="PR00035">
    <property type="entry name" value="HTHGNTR"/>
</dbReference>
<proteinExistence type="predicted"/>
<dbReference type="Gene3D" id="1.10.10.10">
    <property type="entry name" value="Winged helix-like DNA-binding domain superfamily/Winged helix DNA-binding domain"/>
    <property type="match status" value="1"/>
</dbReference>
<comment type="caution">
    <text evidence="4">The sequence shown here is derived from an EMBL/GenBank/DDBJ whole genome shotgun (WGS) entry which is preliminary data.</text>
</comment>
<dbReference type="InterPro" id="IPR033532">
    <property type="entry name" value="AraR_ligand_bind_dom"/>
</dbReference>
<dbReference type="InterPro" id="IPR000524">
    <property type="entry name" value="Tscrpt_reg_HTH_GntR"/>
</dbReference>
<keyword evidence="2" id="KW-0238">DNA-binding</keyword>
<evidence type="ECO:0000313" key="5">
    <source>
        <dbReference type="Proteomes" id="UP000286288"/>
    </source>
</evidence>
<dbReference type="AlphaFoldDB" id="A0A415EQP6"/>
<dbReference type="PANTHER" id="PTHR30146:SF150">
    <property type="entry name" value="ARABINOSE METABOLISM TRANSCRIPTIONAL REPRESSOR"/>
    <property type="match status" value="1"/>
</dbReference>
<protein>
    <submittedName>
        <fullName evidence="4">GntR family transcriptional regulator</fullName>
    </submittedName>
</protein>
<dbReference type="CDD" id="cd01541">
    <property type="entry name" value="PBP1_AraR"/>
    <property type="match status" value="1"/>
</dbReference>
<evidence type="ECO:0000256" key="3">
    <source>
        <dbReference type="ARBA" id="ARBA00023163"/>
    </source>
</evidence>
<dbReference type="PROSITE" id="PS50949">
    <property type="entry name" value="HTH_GNTR"/>
    <property type="match status" value="1"/>
</dbReference>
<sequence length="368" mass="41391">MYGQLLKDGIKMANKYEQLADILREKIRLGTYQEGDAIPSEATLQEEFHYSRHTVRQAIAVLVNEGYLRKERGSGTYVSKPETVNHKNRKTIGIIMTYLSDYIFPSIMRGVEQTLREQGYSLLLGSTNNDHEQERACLQQMMDQGVDGLIVEPTKSSQYNPNLAYYVALQEAGIPLVMINAYYEELDLPHICVNDTRSGFLATNYLLEQQHQQLMMITKIDDLQGKYRMKGFVKALTQAKRTFAAEDVLTYTTETKEAVIEQAIQRLTAADNQVTGIVCYNDEIAHRLIQALTAAGKNVPTDFSIVGNDDSPLSTLSTPTITTLTHPKEAMGELAAQWITTGKATEAQRFYFEPELIVRGSVNNQKGE</sequence>
<dbReference type="CDD" id="cd07377">
    <property type="entry name" value="WHTH_GntR"/>
    <property type="match status" value="1"/>
</dbReference>
<dbReference type="SMART" id="SM00345">
    <property type="entry name" value="HTH_GNTR"/>
    <property type="match status" value="1"/>
</dbReference>
<name>A0A415EQP6_ENTCA</name>
<dbReference type="InterPro" id="IPR036390">
    <property type="entry name" value="WH_DNA-bd_sf"/>
</dbReference>
<gene>
    <name evidence="4" type="ORF">DW084_12110</name>
</gene>
<dbReference type="EMBL" id="QRMZ01000016">
    <property type="protein sequence ID" value="RHK05677.1"/>
    <property type="molecule type" value="Genomic_DNA"/>
</dbReference>
<dbReference type="GO" id="GO:0000976">
    <property type="term" value="F:transcription cis-regulatory region binding"/>
    <property type="evidence" value="ECO:0007669"/>
    <property type="project" value="TreeGrafter"/>
</dbReference>
<dbReference type="Pfam" id="PF13377">
    <property type="entry name" value="Peripla_BP_3"/>
    <property type="match status" value="1"/>
</dbReference>
<dbReference type="SUPFAM" id="SSF46785">
    <property type="entry name" value="Winged helix' DNA-binding domain"/>
    <property type="match status" value="1"/>
</dbReference>
<dbReference type="Pfam" id="PF00392">
    <property type="entry name" value="GntR"/>
    <property type="match status" value="1"/>
</dbReference>
<dbReference type="Gene3D" id="3.40.50.2300">
    <property type="match status" value="2"/>
</dbReference>
<evidence type="ECO:0000313" key="4">
    <source>
        <dbReference type="EMBL" id="RHK05677.1"/>
    </source>
</evidence>
<dbReference type="Proteomes" id="UP000286288">
    <property type="component" value="Unassembled WGS sequence"/>
</dbReference>
<keyword evidence="3" id="KW-0804">Transcription</keyword>
<dbReference type="SUPFAM" id="SSF53822">
    <property type="entry name" value="Periplasmic binding protein-like I"/>
    <property type="match status" value="1"/>
</dbReference>
<dbReference type="InterPro" id="IPR036388">
    <property type="entry name" value="WH-like_DNA-bd_sf"/>
</dbReference>